<dbReference type="RefSeq" id="WP_086077753.1">
    <property type="nucleotide sequence ID" value="NZ_CP021111.1"/>
</dbReference>
<gene>
    <name evidence="1" type="ORF">CAL15_06055</name>
</gene>
<reference evidence="1 2" key="1">
    <citation type="submission" date="2017-05" db="EMBL/GenBank/DDBJ databases">
        <title>Complete and WGS of Bordetella genogroups.</title>
        <authorList>
            <person name="Spilker T."/>
            <person name="LiPuma J."/>
        </authorList>
    </citation>
    <scope>NUCLEOTIDE SEQUENCE [LARGE SCALE GENOMIC DNA]</scope>
    <source>
        <strain evidence="1 2">AU7206</strain>
    </source>
</reference>
<dbReference type="OrthoDB" id="8639152at2"/>
<dbReference type="STRING" id="463040.CAL15_06055"/>
<dbReference type="EMBL" id="CP021111">
    <property type="protein sequence ID" value="ARP93983.1"/>
    <property type="molecule type" value="Genomic_DNA"/>
</dbReference>
<keyword evidence="2" id="KW-1185">Reference proteome</keyword>
<sequence length="145" mass="15528">MARISPAVERQVRIEMLRARATLERETLAQRLIETGHGLEPSNLLRSLLPAGLRGGGAGGRGGKPGGGSSTLWQVVSLARRFPMVTSTLSSFVLGAAKGRGGILKVAGMGLAGYQLYKAWRGMTHKDAPAMQAQSLRRGRTYKTR</sequence>
<dbReference type="Proteomes" id="UP000194161">
    <property type="component" value="Chromosome"/>
</dbReference>
<evidence type="ECO:0000313" key="2">
    <source>
        <dbReference type="Proteomes" id="UP000194161"/>
    </source>
</evidence>
<evidence type="ECO:0008006" key="3">
    <source>
        <dbReference type="Google" id="ProtNLM"/>
    </source>
</evidence>
<name>A0A1W6Z9C6_9BORD</name>
<evidence type="ECO:0000313" key="1">
    <source>
        <dbReference type="EMBL" id="ARP93983.1"/>
    </source>
</evidence>
<dbReference type="AlphaFoldDB" id="A0A1W6Z9C6"/>
<accession>A0A1W6Z9C6</accession>
<dbReference type="KEGG" id="bgm:CAL15_06055"/>
<proteinExistence type="predicted"/>
<organism evidence="1 2">
    <name type="scientific">Bordetella genomosp. 13</name>
    <dbReference type="NCBI Taxonomy" id="463040"/>
    <lineage>
        <taxon>Bacteria</taxon>
        <taxon>Pseudomonadati</taxon>
        <taxon>Pseudomonadota</taxon>
        <taxon>Betaproteobacteria</taxon>
        <taxon>Burkholderiales</taxon>
        <taxon>Alcaligenaceae</taxon>
        <taxon>Bordetella</taxon>
    </lineage>
</organism>
<protein>
    <recommendedName>
        <fullName evidence="3">DUF3318 domain-containing protein</fullName>
    </recommendedName>
</protein>